<feature type="region of interest" description="Disordered" evidence="1">
    <location>
        <begin position="200"/>
        <end position="259"/>
    </location>
</feature>
<proteinExistence type="predicted"/>
<gene>
    <name evidence="2" type="ORF">Tci_035559</name>
</gene>
<comment type="caution">
    <text evidence="2">The sequence shown here is derived from an EMBL/GenBank/DDBJ whole genome shotgun (WGS) entry which is preliminary data.</text>
</comment>
<protein>
    <submittedName>
        <fullName evidence="2">Uncharacterized protein</fullName>
    </submittedName>
</protein>
<feature type="compositionally biased region" description="Polar residues" evidence="1">
    <location>
        <begin position="248"/>
        <end position="259"/>
    </location>
</feature>
<accession>A0A6L2LP56</accession>
<dbReference type="AlphaFoldDB" id="A0A6L2LP56"/>
<evidence type="ECO:0000256" key="1">
    <source>
        <dbReference type="SAM" id="MobiDB-lite"/>
    </source>
</evidence>
<sequence>MNDKMKDPECMNQKVKIAPHDYSKENFLATFTPQKQLTPKQIFWSQYLIKMKTKALKEQTTASRPIKALTMYPPNTSATLVPRRITPTRLTEGERGVEQTKECYLTKVILFFKTLKEHFEGIQKAPTKEKKDVFKELEDEVAQNVIDRKQSVETIREIVKEAKVVRPLDSSIVFACHDTKHSQELLEYVIGTFLQDSHQRDKKHAPAPLIRKKQVTSAEQCDTSNSNTHKHVAKLNTQKTNVPVPPSTGVNRCTDASGS</sequence>
<reference evidence="2" key="1">
    <citation type="journal article" date="2019" name="Sci. Rep.">
        <title>Draft genome of Tanacetum cinerariifolium, the natural source of mosquito coil.</title>
        <authorList>
            <person name="Yamashiro T."/>
            <person name="Shiraishi A."/>
            <person name="Satake H."/>
            <person name="Nakayama K."/>
        </authorList>
    </citation>
    <scope>NUCLEOTIDE SEQUENCE</scope>
</reference>
<name>A0A6L2LP56_TANCI</name>
<dbReference type="EMBL" id="BKCJ010004871">
    <property type="protein sequence ID" value="GEU63581.1"/>
    <property type="molecule type" value="Genomic_DNA"/>
</dbReference>
<evidence type="ECO:0000313" key="2">
    <source>
        <dbReference type="EMBL" id="GEU63581.1"/>
    </source>
</evidence>
<feature type="compositionally biased region" description="Basic residues" evidence="1">
    <location>
        <begin position="200"/>
        <end position="214"/>
    </location>
</feature>
<feature type="compositionally biased region" description="Polar residues" evidence="1">
    <location>
        <begin position="215"/>
        <end position="227"/>
    </location>
</feature>
<organism evidence="2">
    <name type="scientific">Tanacetum cinerariifolium</name>
    <name type="common">Dalmatian daisy</name>
    <name type="synonym">Chrysanthemum cinerariifolium</name>
    <dbReference type="NCBI Taxonomy" id="118510"/>
    <lineage>
        <taxon>Eukaryota</taxon>
        <taxon>Viridiplantae</taxon>
        <taxon>Streptophyta</taxon>
        <taxon>Embryophyta</taxon>
        <taxon>Tracheophyta</taxon>
        <taxon>Spermatophyta</taxon>
        <taxon>Magnoliopsida</taxon>
        <taxon>eudicotyledons</taxon>
        <taxon>Gunneridae</taxon>
        <taxon>Pentapetalae</taxon>
        <taxon>asterids</taxon>
        <taxon>campanulids</taxon>
        <taxon>Asterales</taxon>
        <taxon>Asteraceae</taxon>
        <taxon>Asteroideae</taxon>
        <taxon>Anthemideae</taxon>
        <taxon>Anthemidinae</taxon>
        <taxon>Tanacetum</taxon>
    </lineage>
</organism>